<name>A0A8H7C2V0_AGABI</name>
<organism evidence="2 3">
    <name type="scientific">Agaricus bisporus var. burnettii</name>
    <dbReference type="NCBI Taxonomy" id="192524"/>
    <lineage>
        <taxon>Eukaryota</taxon>
        <taxon>Fungi</taxon>
        <taxon>Dikarya</taxon>
        <taxon>Basidiomycota</taxon>
        <taxon>Agaricomycotina</taxon>
        <taxon>Agaricomycetes</taxon>
        <taxon>Agaricomycetidae</taxon>
        <taxon>Agaricales</taxon>
        <taxon>Agaricineae</taxon>
        <taxon>Agaricaceae</taxon>
        <taxon>Agaricus</taxon>
    </lineage>
</organism>
<feature type="domain" description="GST N-terminal" evidence="1">
    <location>
        <begin position="4"/>
        <end position="95"/>
    </location>
</feature>
<evidence type="ECO:0000313" key="3">
    <source>
        <dbReference type="Proteomes" id="UP000629468"/>
    </source>
</evidence>
<proteinExistence type="predicted"/>
<evidence type="ECO:0000259" key="1">
    <source>
        <dbReference type="PROSITE" id="PS50404"/>
    </source>
</evidence>
<dbReference type="InterPro" id="IPR040079">
    <property type="entry name" value="Glutathione_S-Trfase"/>
</dbReference>
<dbReference type="PROSITE" id="PS50404">
    <property type="entry name" value="GST_NTER"/>
    <property type="match status" value="1"/>
</dbReference>
<dbReference type="GO" id="GO:0005737">
    <property type="term" value="C:cytoplasm"/>
    <property type="evidence" value="ECO:0007669"/>
    <property type="project" value="TreeGrafter"/>
</dbReference>
<dbReference type="EMBL" id="JABXXO010000013">
    <property type="protein sequence ID" value="KAF7761341.1"/>
    <property type="molecule type" value="Genomic_DNA"/>
</dbReference>
<comment type="caution">
    <text evidence="2">The sequence shown here is derived from an EMBL/GenBank/DDBJ whole genome shotgun (WGS) entry which is preliminary data.</text>
</comment>
<dbReference type="PANTHER" id="PTHR43968:SF6">
    <property type="entry name" value="GLUTATHIONE S-TRANSFERASE OMEGA"/>
    <property type="match status" value="1"/>
</dbReference>
<dbReference type="CDD" id="cd00570">
    <property type="entry name" value="GST_N_family"/>
    <property type="match status" value="1"/>
</dbReference>
<dbReference type="PANTHER" id="PTHR43968">
    <property type="match status" value="1"/>
</dbReference>
<dbReference type="InterPro" id="IPR036249">
    <property type="entry name" value="Thioredoxin-like_sf"/>
</dbReference>
<accession>A0A8H7C2V0</accession>
<gene>
    <name evidence="2" type="ORF">Agabi119p4_9333</name>
</gene>
<dbReference type="Gene3D" id="3.40.30.10">
    <property type="entry name" value="Glutaredoxin"/>
    <property type="match status" value="1"/>
</dbReference>
<protein>
    <recommendedName>
        <fullName evidence="1">GST N-terminal domain-containing protein</fullName>
    </recommendedName>
</protein>
<dbReference type="InterPro" id="IPR004045">
    <property type="entry name" value="Glutathione_S-Trfase_N"/>
</dbReference>
<dbReference type="SUPFAM" id="SSF52833">
    <property type="entry name" value="Thioredoxin-like"/>
    <property type="match status" value="1"/>
</dbReference>
<dbReference type="Gene3D" id="1.20.1050.10">
    <property type="match status" value="1"/>
</dbReference>
<dbReference type="Proteomes" id="UP000629468">
    <property type="component" value="Unassembled WGS sequence"/>
</dbReference>
<reference evidence="2 3" key="1">
    <citation type="journal article" name="Sci. Rep.">
        <title>Telomere-to-telomere assembled and centromere annotated genomes of the two main subspecies of the button mushroom Agaricus bisporus reveal especially polymorphic chromosome ends.</title>
        <authorList>
            <person name="Sonnenberg A.S.M."/>
            <person name="Sedaghat-Telgerd N."/>
            <person name="Lavrijssen B."/>
            <person name="Ohm R.A."/>
            <person name="Hendrickx P.M."/>
            <person name="Scholtmeijer K."/>
            <person name="Baars J.J.P."/>
            <person name="van Peer A."/>
        </authorList>
    </citation>
    <scope>NUCLEOTIDE SEQUENCE [LARGE SCALE GENOMIC DNA]</scope>
    <source>
        <strain evidence="2 3">H119_p4</strain>
    </source>
</reference>
<dbReference type="SFLD" id="SFLDG00358">
    <property type="entry name" value="Main_(cytGST)"/>
    <property type="match status" value="1"/>
</dbReference>
<dbReference type="InterPro" id="IPR050983">
    <property type="entry name" value="GST_Omega/HSP26"/>
</dbReference>
<dbReference type="InterPro" id="IPR036282">
    <property type="entry name" value="Glutathione-S-Trfase_C_sf"/>
</dbReference>
<dbReference type="AlphaFoldDB" id="A0A8H7C2V0"/>
<dbReference type="SFLD" id="SFLDS00019">
    <property type="entry name" value="Glutathione_Transferase_(cytos"/>
    <property type="match status" value="1"/>
</dbReference>
<dbReference type="Pfam" id="PF13409">
    <property type="entry name" value="GST_N_2"/>
    <property type="match status" value="1"/>
</dbReference>
<dbReference type="SUPFAM" id="SSF47616">
    <property type="entry name" value="GST C-terminal domain-like"/>
    <property type="match status" value="1"/>
</dbReference>
<sequence length="246" mass="27486">MSNERIVLYAAKLCPFAHRVEIALKESGINYERCEIDFFTKPGWYLEKVNPAGKVPVIAYGGPETPHDDPSPGSIKIAESLVLVEFVNDLSGGKLLPTDPVLRAKARLFIETISPKVISAFFGPCLRGDDPLMVVQAIELLQNLLPEGDGFAVGDWSIADAAVVTLLARTELAFENDYGSYDEGMGKKAWDEVMNDARFERFRRYYAAVKARKSFQESFARDFIFNYFQSKYPGLRAQRIAAKASQ</sequence>
<evidence type="ECO:0000313" key="2">
    <source>
        <dbReference type="EMBL" id="KAF7761341.1"/>
    </source>
</evidence>